<dbReference type="EMBL" id="CP155573">
    <property type="protein sequence ID" value="XFO66042.1"/>
    <property type="molecule type" value="Genomic_DNA"/>
</dbReference>
<evidence type="ECO:0000313" key="2">
    <source>
        <dbReference type="Proteomes" id="UP000216752"/>
    </source>
</evidence>
<accession>A0ABZ3IKP0</accession>
<proteinExistence type="predicted"/>
<organism evidence="1 2">
    <name type="scientific">Sporomusa silvacetica DSM 10669</name>
    <dbReference type="NCBI Taxonomy" id="1123289"/>
    <lineage>
        <taxon>Bacteria</taxon>
        <taxon>Bacillati</taxon>
        <taxon>Bacillota</taxon>
        <taxon>Negativicutes</taxon>
        <taxon>Selenomonadales</taxon>
        <taxon>Sporomusaceae</taxon>
        <taxon>Sporomusa</taxon>
    </lineage>
</organism>
<sequence>MEIQAENETKACLDYLENTDIALNNLEEKERLSIAMSSYYILFR</sequence>
<gene>
    <name evidence="1" type="ORF">SPSIL_021900</name>
</gene>
<reference evidence="1" key="1">
    <citation type="submission" date="2024-05" db="EMBL/GenBank/DDBJ databases">
        <title>Isolation and characterization of Sporomusa carbonis sp. nov., a carboxydotrophic hydrogenogen in the genus of Sporomusa isolated from a charcoal burning pile.</title>
        <authorList>
            <person name="Boeer T."/>
            <person name="Rosenbaum F."/>
            <person name="Eysell L."/>
            <person name="Mueller V."/>
            <person name="Daniel R."/>
            <person name="Poehlein A."/>
        </authorList>
    </citation>
    <scope>NUCLEOTIDE SEQUENCE [LARGE SCALE GENOMIC DNA]</scope>
    <source>
        <strain evidence="1">DSM 10669</strain>
    </source>
</reference>
<dbReference type="RefSeq" id="WP_281253681.1">
    <property type="nucleotide sequence ID" value="NZ_CP155573.1"/>
</dbReference>
<dbReference type="Proteomes" id="UP000216752">
    <property type="component" value="Chromosome"/>
</dbReference>
<keyword evidence="2" id="KW-1185">Reference proteome</keyword>
<evidence type="ECO:0000313" key="1">
    <source>
        <dbReference type="EMBL" id="XFO66042.1"/>
    </source>
</evidence>
<name>A0ABZ3IKP0_9FIRM</name>
<protein>
    <submittedName>
        <fullName evidence="1">Uncharacterized protein</fullName>
    </submittedName>
</protein>